<evidence type="ECO:0000256" key="1">
    <source>
        <dbReference type="ARBA" id="ARBA00001561"/>
    </source>
</evidence>
<evidence type="ECO:0000256" key="2">
    <source>
        <dbReference type="ARBA" id="ARBA00007553"/>
    </source>
</evidence>
<evidence type="ECO:0000313" key="8">
    <source>
        <dbReference type="EMBL" id="SEK20054.1"/>
    </source>
</evidence>
<keyword evidence="4" id="KW-0378">Hydrolase</keyword>
<reference evidence="8 9" key="1">
    <citation type="submission" date="2016-10" db="EMBL/GenBank/DDBJ databases">
        <authorList>
            <person name="de Groot N.N."/>
        </authorList>
    </citation>
    <scope>NUCLEOTIDE SEQUENCE [LARGE SCALE GENOMIC DNA]</scope>
    <source>
        <strain evidence="8 9">JCM 19513</strain>
    </source>
</reference>
<accession>A0A1H7F2L5</accession>
<dbReference type="GO" id="GO:0009253">
    <property type="term" value="P:peptidoglycan catabolic process"/>
    <property type="evidence" value="ECO:0007669"/>
    <property type="project" value="InterPro"/>
</dbReference>
<dbReference type="Pfam" id="PF01510">
    <property type="entry name" value="Amidase_2"/>
    <property type="match status" value="1"/>
</dbReference>
<comment type="similarity">
    <text evidence="2">Belongs to the N-acetylmuramoyl-L-alanine amidase 2 family.</text>
</comment>
<keyword evidence="9" id="KW-1185">Reference proteome</keyword>
<proteinExistence type="inferred from homology"/>
<feature type="chain" id="PRO_5010332889" description="N-acetylmuramoyl-L-alanine amidase" evidence="6">
    <location>
        <begin position="23"/>
        <end position="262"/>
    </location>
</feature>
<dbReference type="InterPro" id="IPR036505">
    <property type="entry name" value="Amidase/PGRP_sf"/>
</dbReference>
<dbReference type="PANTHER" id="PTHR30417:SF1">
    <property type="entry name" value="N-ACETYLMURAMOYL-L-ALANINE AMIDASE AMID"/>
    <property type="match status" value="1"/>
</dbReference>
<keyword evidence="6" id="KW-0732">Signal</keyword>
<dbReference type="GO" id="GO:0008745">
    <property type="term" value="F:N-acetylmuramoyl-L-alanine amidase activity"/>
    <property type="evidence" value="ECO:0007669"/>
    <property type="project" value="UniProtKB-EC"/>
</dbReference>
<dbReference type="SUPFAM" id="SSF55846">
    <property type="entry name" value="N-acetylmuramoyl-L-alanine amidase-like"/>
    <property type="match status" value="1"/>
</dbReference>
<dbReference type="SUPFAM" id="SSF47090">
    <property type="entry name" value="PGBD-like"/>
    <property type="match status" value="1"/>
</dbReference>
<dbReference type="PANTHER" id="PTHR30417">
    <property type="entry name" value="N-ACETYLMURAMOYL-L-ALANINE AMIDASE AMID"/>
    <property type="match status" value="1"/>
</dbReference>
<dbReference type="FunFam" id="3.40.80.10:FF:000003">
    <property type="entry name" value="N-acetylmuramoyl-L-alanine amidase"/>
    <property type="match status" value="1"/>
</dbReference>
<evidence type="ECO:0000256" key="6">
    <source>
        <dbReference type="SAM" id="SignalP"/>
    </source>
</evidence>
<dbReference type="STRING" id="1429083.GCA_001885685_00542"/>
<name>A0A1H7F2L5_9GAMM</name>
<comment type="catalytic activity">
    <reaction evidence="1">
        <text>Hydrolyzes the link between N-acetylmuramoyl residues and L-amino acid residues in certain cell-wall glycopeptides.</text>
        <dbReference type="EC" id="3.5.1.28"/>
    </reaction>
</comment>
<organism evidence="8 9">
    <name type="scientific">Atopomonas hussainii</name>
    <dbReference type="NCBI Taxonomy" id="1429083"/>
    <lineage>
        <taxon>Bacteria</taxon>
        <taxon>Pseudomonadati</taxon>
        <taxon>Pseudomonadota</taxon>
        <taxon>Gammaproteobacteria</taxon>
        <taxon>Pseudomonadales</taxon>
        <taxon>Pseudomonadaceae</taxon>
        <taxon>Atopomonas</taxon>
    </lineage>
</organism>
<dbReference type="InterPro" id="IPR036365">
    <property type="entry name" value="PGBD-like_sf"/>
</dbReference>
<dbReference type="InterPro" id="IPR036366">
    <property type="entry name" value="PGBDSf"/>
</dbReference>
<gene>
    <name evidence="8" type="ORF">SAMN05216214_10176</name>
</gene>
<evidence type="ECO:0000256" key="4">
    <source>
        <dbReference type="ARBA" id="ARBA00022801"/>
    </source>
</evidence>
<evidence type="ECO:0000259" key="7">
    <source>
        <dbReference type="SMART" id="SM00644"/>
    </source>
</evidence>
<dbReference type="Proteomes" id="UP000185766">
    <property type="component" value="Unassembled WGS sequence"/>
</dbReference>
<protein>
    <recommendedName>
        <fullName evidence="3">N-acetylmuramoyl-L-alanine amidase</fullName>
        <ecNumber evidence="3">3.5.1.28</ecNumber>
    </recommendedName>
</protein>
<evidence type="ECO:0000256" key="3">
    <source>
        <dbReference type="ARBA" id="ARBA00011901"/>
    </source>
</evidence>
<dbReference type="EC" id="3.5.1.28" evidence="3"/>
<dbReference type="CDD" id="cd06583">
    <property type="entry name" value="PGRP"/>
    <property type="match status" value="1"/>
</dbReference>
<dbReference type="GO" id="GO:0071555">
    <property type="term" value="P:cell wall organization"/>
    <property type="evidence" value="ECO:0007669"/>
    <property type="project" value="UniProtKB-KW"/>
</dbReference>
<dbReference type="GO" id="GO:0019867">
    <property type="term" value="C:outer membrane"/>
    <property type="evidence" value="ECO:0007669"/>
    <property type="project" value="TreeGrafter"/>
</dbReference>
<dbReference type="InterPro" id="IPR051206">
    <property type="entry name" value="NAMLAA_amidase_2"/>
</dbReference>
<dbReference type="PROSITE" id="PS51257">
    <property type="entry name" value="PROKAR_LIPOPROTEIN"/>
    <property type="match status" value="1"/>
</dbReference>
<dbReference type="EMBL" id="FOAS01000001">
    <property type="protein sequence ID" value="SEK20054.1"/>
    <property type="molecule type" value="Genomic_DNA"/>
</dbReference>
<dbReference type="GO" id="GO:0009254">
    <property type="term" value="P:peptidoglycan turnover"/>
    <property type="evidence" value="ECO:0007669"/>
    <property type="project" value="TreeGrafter"/>
</dbReference>
<dbReference type="Gene3D" id="3.40.80.10">
    <property type="entry name" value="Peptidoglycan recognition protein-like"/>
    <property type="match status" value="1"/>
</dbReference>
<dbReference type="AlphaFoldDB" id="A0A1H7F2L5"/>
<dbReference type="SMART" id="SM00644">
    <property type="entry name" value="Ami_2"/>
    <property type="match status" value="1"/>
</dbReference>
<dbReference type="InterPro" id="IPR002502">
    <property type="entry name" value="Amidase_domain"/>
</dbReference>
<sequence>MRTIWLLVAVLLLAGCSGTPLAPERSVRASSQDSRVQYIVLHYTSSNLAESLATLSRGQVSSHYLIGEDGHVWQLVDDHARAWHAGESQWQGRTYLNATSLGIELVNLGYTDEADGTRRWHAYDPRQIRALKALLAELLQRHQLGPERVLGHSDIAPGRKVDPGPLFPWTELAAEGLAQAPSERAIAQARLTLASQVPTADWFAERLKKLGYLAPWYVLTADSEHTQLRKALSAFQLRYRPNDFNGEPDLASAALLAALTDQ</sequence>
<feature type="signal peptide" evidence="6">
    <location>
        <begin position="1"/>
        <end position="22"/>
    </location>
</feature>
<keyword evidence="5" id="KW-0961">Cell wall biogenesis/degradation</keyword>
<dbReference type="RefSeq" id="WP_074864012.1">
    <property type="nucleotide sequence ID" value="NZ_FOAS01000001.1"/>
</dbReference>
<dbReference type="Gene3D" id="1.10.101.10">
    <property type="entry name" value="PGBD-like superfamily/PGBD"/>
    <property type="match status" value="1"/>
</dbReference>
<feature type="domain" description="N-acetylmuramoyl-L-alanine amidase" evidence="7">
    <location>
        <begin position="22"/>
        <end position="164"/>
    </location>
</feature>
<evidence type="ECO:0000256" key="5">
    <source>
        <dbReference type="ARBA" id="ARBA00023316"/>
    </source>
</evidence>
<evidence type="ECO:0000313" key="9">
    <source>
        <dbReference type="Proteomes" id="UP000185766"/>
    </source>
</evidence>